<dbReference type="Proteomes" id="UP001501243">
    <property type="component" value="Unassembled WGS sequence"/>
</dbReference>
<keyword evidence="2" id="KW-1185">Reference proteome</keyword>
<proteinExistence type="predicted"/>
<accession>A0ABP8QQK1</accession>
<name>A0ABP8QQK1_9BACT</name>
<evidence type="ECO:0000313" key="1">
    <source>
        <dbReference type="EMBL" id="GAA4508774.1"/>
    </source>
</evidence>
<protein>
    <recommendedName>
        <fullName evidence="3">DUF3467 domain-containing protein</fullName>
    </recommendedName>
</protein>
<comment type="caution">
    <text evidence="1">The sequence shown here is derived from an EMBL/GenBank/DDBJ whole genome shotgun (WGS) entry which is preliminary data.</text>
</comment>
<dbReference type="EMBL" id="BAABGQ010000012">
    <property type="protein sequence ID" value="GAA4508774.1"/>
    <property type="molecule type" value="Genomic_DNA"/>
</dbReference>
<gene>
    <name evidence="1" type="ORF">GCM10023172_41450</name>
</gene>
<reference evidence="2" key="1">
    <citation type="journal article" date="2019" name="Int. J. Syst. Evol. Microbiol.">
        <title>The Global Catalogue of Microorganisms (GCM) 10K type strain sequencing project: providing services to taxonomists for standard genome sequencing and annotation.</title>
        <authorList>
            <consortium name="The Broad Institute Genomics Platform"/>
            <consortium name="The Broad Institute Genome Sequencing Center for Infectious Disease"/>
            <person name="Wu L."/>
            <person name="Ma J."/>
        </authorList>
    </citation>
    <scope>NUCLEOTIDE SEQUENCE [LARGE SCALE GENOMIC DNA]</scope>
    <source>
        <strain evidence="2">JCM 17841</strain>
    </source>
</reference>
<evidence type="ECO:0008006" key="3">
    <source>
        <dbReference type="Google" id="ProtNLM"/>
    </source>
</evidence>
<organism evidence="1 2">
    <name type="scientific">Hymenobacter ginsengisoli</name>
    <dbReference type="NCBI Taxonomy" id="1051626"/>
    <lineage>
        <taxon>Bacteria</taxon>
        <taxon>Pseudomonadati</taxon>
        <taxon>Bacteroidota</taxon>
        <taxon>Cytophagia</taxon>
        <taxon>Cytophagales</taxon>
        <taxon>Hymenobacteraceae</taxon>
        <taxon>Hymenobacter</taxon>
    </lineage>
</organism>
<sequence>MAYTSPKGLHFDLASDPDTKYLHAEVYFNDYSICDVDTEKGGFSVSFSADPRINPGHESISLNLSGFARTLERAKEELLKHYNRINDPL</sequence>
<evidence type="ECO:0000313" key="2">
    <source>
        <dbReference type="Proteomes" id="UP001501243"/>
    </source>
</evidence>